<dbReference type="STRING" id="1128970.SAMN04487935_3075"/>
<dbReference type="Pfam" id="PF07689">
    <property type="entry name" value="KaiB"/>
    <property type="match status" value="1"/>
</dbReference>
<dbReference type="CDD" id="cd02978">
    <property type="entry name" value="KaiB_like"/>
    <property type="match status" value="1"/>
</dbReference>
<proteinExistence type="predicted"/>
<gene>
    <name evidence="2" type="ORF">SAMN04487935_3075</name>
</gene>
<dbReference type="InterPro" id="IPR036249">
    <property type="entry name" value="Thioredoxin-like_sf"/>
</dbReference>
<evidence type="ECO:0000313" key="3">
    <source>
        <dbReference type="Proteomes" id="UP000199580"/>
    </source>
</evidence>
<accession>A0A1G9AVI1</accession>
<evidence type="ECO:0000313" key="2">
    <source>
        <dbReference type="EMBL" id="SDK31409.1"/>
    </source>
</evidence>
<dbReference type="Gene3D" id="3.40.30.10">
    <property type="entry name" value="Glutaredoxin"/>
    <property type="match status" value="1"/>
</dbReference>
<organism evidence="2 3">
    <name type="scientific">Flavobacterium noncentrifugens</name>
    <dbReference type="NCBI Taxonomy" id="1128970"/>
    <lineage>
        <taxon>Bacteria</taxon>
        <taxon>Pseudomonadati</taxon>
        <taxon>Bacteroidota</taxon>
        <taxon>Flavobacteriia</taxon>
        <taxon>Flavobacteriales</taxon>
        <taxon>Flavobacteriaceae</taxon>
        <taxon>Flavobacterium</taxon>
    </lineage>
</organism>
<name>A0A1G9AVI1_9FLAO</name>
<sequence>MENSPKIAANPEKYTFILFVSGMSVKSGHAIENLRSICDTYLKGNFNLQIIDITTDRQSAVDYQIIAIPTLIKTGPGQPRTLLGDLSDTEKVLRILDIKS</sequence>
<dbReference type="InterPro" id="IPR011649">
    <property type="entry name" value="KaiB_domain"/>
</dbReference>
<evidence type="ECO:0000259" key="1">
    <source>
        <dbReference type="SMART" id="SM01248"/>
    </source>
</evidence>
<keyword evidence="3" id="KW-1185">Reference proteome</keyword>
<dbReference type="Proteomes" id="UP000199580">
    <property type="component" value="Unassembled WGS sequence"/>
</dbReference>
<dbReference type="RefSeq" id="WP_245699479.1">
    <property type="nucleotide sequence ID" value="NZ_BKAI01000007.1"/>
</dbReference>
<dbReference type="SUPFAM" id="SSF52833">
    <property type="entry name" value="Thioredoxin-like"/>
    <property type="match status" value="1"/>
</dbReference>
<protein>
    <submittedName>
        <fullName evidence="2">Circadian clock protein KaiB</fullName>
    </submittedName>
</protein>
<dbReference type="EMBL" id="FNEZ01000005">
    <property type="protein sequence ID" value="SDK31409.1"/>
    <property type="molecule type" value="Genomic_DNA"/>
</dbReference>
<dbReference type="PANTHER" id="PTHR41709">
    <property type="entry name" value="KAIB-LIKE PROTEIN 1"/>
    <property type="match status" value="1"/>
</dbReference>
<reference evidence="2 3" key="1">
    <citation type="submission" date="2016-10" db="EMBL/GenBank/DDBJ databases">
        <authorList>
            <person name="de Groot N.N."/>
        </authorList>
    </citation>
    <scope>NUCLEOTIDE SEQUENCE [LARGE SCALE GENOMIC DNA]</scope>
    <source>
        <strain evidence="2 3">CGMCC 1.10076</strain>
    </source>
</reference>
<dbReference type="AlphaFoldDB" id="A0A1G9AVI1"/>
<dbReference type="InterPro" id="IPR039022">
    <property type="entry name" value="KaiB-like"/>
</dbReference>
<dbReference type="SMART" id="SM01248">
    <property type="entry name" value="KaiB"/>
    <property type="match status" value="1"/>
</dbReference>
<dbReference type="GO" id="GO:0048511">
    <property type="term" value="P:rhythmic process"/>
    <property type="evidence" value="ECO:0007669"/>
    <property type="project" value="InterPro"/>
</dbReference>
<dbReference type="PANTHER" id="PTHR41709:SF2">
    <property type="entry name" value="CIRCADIAN CLOCK PROTEIN KAIB2"/>
    <property type="match status" value="1"/>
</dbReference>
<feature type="domain" description="KaiB" evidence="1">
    <location>
        <begin position="17"/>
        <end position="98"/>
    </location>
</feature>